<evidence type="ECO:0000313" key="2">
    <source>
        <dbReference type="Proteomes" id="UP000315751"/>
    </source>
</evidence>
<dbReference type="PANTHER" id="PTHR34129">
    <property type="entry name" value="BLR1139 PROTEIN"/>
    <property type="match status" value="1"/>
</dbReference>
<dbReference type="AlphaFoldDB" id="A0A560H6C0"/>
<reference evidence="1 2" key="1">
    <citation type="submission" date="2019-06" db="EMBL/GenBank/DDBJ databases">
        <title>Genomic Encyclopedia of Type Strains, Phase IV (KMG-V): Genome sequencing to study the core and pangenomes of soil and plant-associated prokaryotes.</title>
        <authorList>
            <person name="Whitman W."/>
        </authorList>
    </citation>
    <scope>NUCLEOTIDE SEQUENCE [LARGE SCALE GENOMIC DNA]</scope>
    <source>
        <strain evidence="1 2">BR 11622</strain>
    </source>
</reference>
<dbReference type="PANTHER" id="PTHR34129:SF1">
    <property type="entry name" value="DUF952 DOMAIN-CONTAINING PROTEIN"/>
    <property type="match status" value="1"/>
</dbReference>
<dbReference type="RefSeq" id="WP_145733002.1">
    <property type="nucleotide sequence ID" value="NZ_VITR01000007.1"/>
</dbReference>
<name>A0A560H6C0_9PROT</name>
<protein>
    <submittedName>
        <fullName evidence="1">Uncharacterized protein (DUF952 family)</fullName>
    </submittedName>
</protein>
<evidence type="ECO:0000313" key="1">
    <source>
        <dbReference type="EMBL" id="TWB41882.1"/>
    </source>
</evidence>
<dbReference type="Pfam" id="PF06108">
    <property type="entry name" value="DUF952"/>
    <property type="match status" value="1"/>
</dbReference>
<sequence>MNDVIFHMCRADEWLAALAIGVYAGSSQDQADGFIHFSTAAQIVESAAKHRAGQTGLLILTVDPAPLGDALKYEPSRGGQLFPHLYGGLPVSAVLRADPLPLGEDGRHVFPDHVLIGETGGRP</sequence>
<dbReference type="Proteomes" id="UP000315751">
    <property type="component" value="Unassembled WGS sequence"/>
</dbReference>
<organism evidence="1 2">
    <name type="scientific">Nitrospirillum amazonense</name>
    <dbReference type="NCBI Taxonomy" id="28077"/>
    <lineage>
        <taxon>Bacteria</taxon>
        <taxon>Pseudomonadati</taxon>
        <taxon>Pseudomonadota</taxon>
        <taxon>Alphaproteobacteria</taxon>
        <taxon>Rhodospirillales</taxon>
        <taxon>Azospirillaceae</taxon>
        <taxon>Nitrospirillum</taxon>
    </lineage>
</organism>
<dbReference type="InterPro" id="IPR009297">
    <property type="entry name" value="DUF952"/>
</dbReference>
<comment type="caution">
    <text evidence="1">The sequence shown here is derived from an EMBL/GenBank/DDBJ whole genome shotgun (WGS) entry which is preliminary data.</text>
</comment>
<dbReference type="SUPFAM" id="SSF56399">
    <property type="entry name" value="ADP-ribosylation"/>
    <property type="match status" value="1"/>
</dbReference>
<gene>
    <name evidence="1" type="ORF">FBZ90_107258</name>
</gene>
<keyword evidence="2" id="KW-1185">Reference proteome</keyword>
<proteinExistence type="predicted"/>
<dbReference type="EMBL" id="VITR01000007">
    <property type="protein sequence ID" value="TWB41882.1"/>
    <property type="molecule type" value="Genomic_DNA"/>
</dbReference>
<dbReference type="OrthoDB" id="9799937at2"/>
<accession>A0A560H6C0</accession>
<dbReference type="Gene3D" id="3.20.170.20">
    <property type="entry name" value="Protein of unknown function DUF952"/>
    <property type="match status" value="1"/>
</dbReference>